<keyword evidence="5" id="KW-1185">Reference proteome</keyword>
<feature type="repeat" description="ANK" evidence="3">
    <location>
        <begin position="97"/>
        <end position="129"/>
    </location>
</feature>
<gene>
    <name evidence="4" type="ORF">TrCOL_g280</name>
</gene>
<feature type="repeat" description="ANK" evidence="3">
    <location>
        <begin position="30"/>
        <end position="62"/>
    </location>
</feature>
<dbReference type="InterPro" id="IPR002110">
    <property type="entry name" value="Ankyrin_rpt"/>
</dbReference>
<dbReference type="PROSITE" id="PS50297">
    <property type="entry name" value="ANK_REP_REGION"/>
    <property type="match status" value="3"/>
</dbReference>
<feature type="repeat" description="ANK" evidence="3">
    <location>
        <begin position="130"/>
        <end position="162"/>
    </location>
</feature>
<keyword evidence="1" id="KW-0677">Repeat</keyword>
<dbReference type="Pfam" id="PF00023">
    <property type="entry name" value="Ank"/>
    <property type="match status" value="1"/>
</dbReference>
<dbReference type="AlphaFoldDB" id="A0A9W7GJ89"/>
<dbReference type="InterPro" id="IPR036770">
    <property type="entry name" value="Ankyrin_rpt-contain_sf"/>
</dbReference>
<evidence type="ECO:0000256" key="1">
    <source>
        <dbReference type="ARBA" id="ARBA00022737"/>
    </source>
</evidence>
<dbReference type="Pfam" id="PF12796">
    <property type="entry name" value="Ank_2"/>
    <property type="match status" value="1"/>
</dbReference>
<dbReference type="SUPFAM" id="SSF48403">
    <property type="entry name" value="Ankyrin repeat"/>
    <property type="match status" value="1"/>
</dbReference>
<dbReference type="GO" id="GO:0085020">
    <property type="term" value="P:protein K6-linked ubiquitination"/>
    <property type="evidence" value="ECO:0007669"/>
    <property type="project" value="TreeGrafter"/>
</dbReference>
<dbReference type="PANTHER" id="PTHR24171:SF9">
    <property type="entry name" value="ANKYRIN REPEAT DOMAIN-CONTAINING PROTEIN 39"/>
    <property type="match status" value="1"/>
</dbReference>
<keyword evidence="2 3" id="KW-0040">ANK repeat</keyword>
<reference evidence="5" key="1">
    <citation type="journal article" date="2023" name="Commun. Biol.">
        <title>Genome analysis of Parmales, the sister group of diatoms, reveals the evolutionary specialization of diatoms from phago-mixotrophs to photoautotrophs.</title>
        <authorList>
            <person name="Ban H."/>
            <person name="Sato S."/>
            <person name="Yoshikawa S."/>
            <person name="Yamada K."/>
            <person name="Nakamura Y."/>
            <person name="Ichinomiya M."/>
            <person name="Sato N."/>
            <person name="Blanc-Mathieu R."/>
            <person name="Endo H."/>
            <person name="Kuwata A."/>
            <person name="Ogata H."/>
        </authorList>
    </citation>
    <scope>NUCLEOTIDE SEQUENCE [LARGE SCALE GENOMIC DNA]</scope>
</reference>
<feature type="repeat" description="ANK" evidence="3">
    <location>
        <begin position="63"/>
        <end position="95"/>
    </location>
</feature>
<dbReference type="PANTHER" id="PTHR24171">
    <property type="entry name" value="ANKYRIN REPEAT DOMAIN-CONTAINING PROTEIN 39-RELATED"/>
    <property type="match status" value="1"/>
</dbReference>
<dbReference type="OrthoDB" id="194358at2759"/>
<dbReference type="EMBL" id="BRYA01000289">
    <property type="protein sequence ID" value="GMI46235.1"/>
    <property type="molecule type" value="Genomic_DNA"/>
</dbReference>
<feature type="non-terminal residue" evidence="4">
    <location>
        <position position="1"/>
    </location>
</feature>
<dbReference type="PROSITE" id="PS50088">
    <property type="entry name" value="ANK_REPEAT"/>
    <property type="match status" value="4"/>
</dbReference>
<dbReference type="Gene3D" id="1.25.40.20">
    <property type="entry name" value="Ankyrin repeat-containing domain"/>
    <property type="match status" value="1"/>
</dbReference>
<comment type="caution">
    <text evidence="4">The sequence shown here is derived from an EMBL/GenBank/DDBJ whole genome shotgun (WGS) entry which is preliminary data.</text>
</comment>
<name>A0A9W7GJ89_9STRA</name>
<evidence type="ECO:0000313" key="4">
    <source>
        <dbReference type="EMBL" id="GMI46235.1"/>
    </source>
</evidence>
<proteinExistence type="predicted"/>
<dbReference type="SMART" id="SM00248">
    <property type="entry name" value="ANK"/>
    <property type="match status" value="4"/>
</dbReference>
<evidence type="ECO:0000256" key="3">
    <source>
        <dbReference type="PROSITE-ProRule" id="PRU00023"/>
    </source>
</evidence>
<organism evidence="4 5">
    <name type="scientific">Triparma columacea</name>
    <dbReference type="NCBI Taxonomy" id="722753"/>
    <lineage>
        <taxon>Eukaryota</taxon>
        <taxon>Sar</taxon>
        <taxon>Stramenopiles</taxon>
        <taxon>Ochrophyta</taxon>
        <taxon>Bolidophyceae</taxon>
        <taxon>Parmales</taxon>
        <taxon>Triparmaceae</taxon>
        <taxon>Triparma</taxon>
    </lineage>
</organism>
<evidence type="ECO:0000313" key="5">
    <source>
        <dbReference type="Proteomes" id="UP001165065"/>
    </source>
</evidence>
<protein>
    <submittedName>
        <fullName evidence="4">Uncharacterized protein</fullName>
    </submittedName>
</protein>
<accession>A0A9W7GJ89</accession>
<sequence length="280" mass="30994">AYAEPIRSVQAQYLYKDKDDEDNVNQLDGGKWTPLHNAAMAANPGLIEGLLNSGAVIEACTTAGFRPLHFACRSNSVNCVEALLHFGAIVNCKTNNSKLTPLHVAAKHGHPDIVSLLVKKGADVHAMDSGLKAPLHFAAIEGNVDAAIVLMKAGAKLDEKDADGWSSKQLAEFYGHTTFVEYIFRLEHPGIAMGRIDEFPPQKWHSQVYSHVREDVEKRKQVLAESQMIQAEVQEMMRLYKGGKSFLESSFHAEQTRELSADEEKLREESKLLAAARMQL</sequence>
<evidence type="ECO:0000256" key="2">
    <source>
        <dbReference type="ARBA" id="ARBA00023043"/>
    </source>
</evidence>
<dbReference type="GO" id="GO:0004842">
    <property type="term" value="F:ubiquitin-protein transferase activity"/>
    <property type="evidence" value="ECO:0007669"/>
    <property type="project" value="TreeGrafter"/>
</dbReference>
<dbReference type="Proteomes" id="UP001165065">
    <property type="component" value="Unassembled WGS sequence"/>
</dbReference>